<evidence type="ECO:0000313" key="1">
    <source>
        <dbReference type="EMBL" id="SHG81450.1"/>
    </source>
</evidence>
<dbReference type="RefSeq" id="WP_254796554.1">
    <property type="nucleotide sequence ID" value="NZ_FQWH01000004.1"/>
</dbReference>
<sequence length="441" mass="50527">MGILDFKNNAENPYFCFKFGLKKTSIDSLNFQIIGENDEIIYQMTYLQTIIVKASELPKIFSNIPKPTQEPILSKIWDFQKIYNEFASSPGDYTKEGEYVIHWDGFDNNDVYDSARFDGKKLKAKIIATKNNTIKTKEVEFELSYNEVDWVDVKIDRNTKRIDVNLRVNFTDGGAKGLSCNTYSIDTEASYETFTPTTGVDPLAGTKVTVCDWDKVPDSETKKWGKLPIKTRTKSFQDLINLAINGLNYHWGRNRNHAEAKDVKIIGESYELYMNAIVTENKAIGALELIYNTNGNWARSGNPGTIKDPLSAAGNLISRQAICYNVGYTYALDWYEFYKKNNWRYREESDENIEFQETSAHEVGHEILKKYGGTIYSYGHKGTVNPYLQNENANATAYPTSGEIDLMPYYTDWLKYNQRKRIAASEIDALSLLWLTKLLIK</sequence>
<organism evidence="1 2">
    <name type="scientific">Flavobacterium johnsoniae</name>
    <name type="common">Cytophaga johnsonae</name>
    <dbReference type="NCBI Taxonomy" id="986"/>
    <lineage>
        <taxon>Bacteria</taxon>
        <taxon>Pseudomonadati</taxon>
        <taxon>Bacteroidota</taxon>
        <taxon>Flavobacteriia</taxon>
        <taxon>Flavobacteriales</taxon>
        <taxon>Flavobacteriaceae</taxon>
        <taxon>Flavobacterium</taxon>
    </lineage>
</organism>
<proteinExistence type="predicted"/>
<protein>
    <submittedName>
        <fullName evidence="1">Uncharacterized protein</fullName>
    </submittedName>
</protein>
<dbReference type="Proteomes" id="UP000184112">
    <property type="component" value="Unassembled WGS sequence"/>
</dbReference>
<gene>
    <name evidence="1" type="ORF">SAMN05444388_104329</name>
</gene>
<accession>A0A1M5MVU7</accession>
<reference evidence="1 2" key="1">
    <citation type="submission" date="2016-11" db="EMBL/GenBank/DDBJ databases">
        <authorList>
            <person name="Jaros S."/>
            <person name="Januszkiewicz K."/>
            <person name="Wedrychowicz H."/>
        </authorList>
    </citation>
    <scope>NUCLEOTIDE SEQUENCE [LARGE SCALE GENOMIC DNA]</scope>
    <source>
        <strain evidence="1 2">DSM 6792</strain>
    </source>
</reference>
<dbReference type="EMBL" id="FQWH01000004">
    <property type="protein sequence ID" value="SHG81450.1"/>
    <property type="molecule type" value="Genomic_DNA"/>
</dbReference>
<evidence type="ECO:0000313" key="2">
    <source>
        <dbReference type="Proteomes" id="UP000184112"/>
    </source>
</evidence>
<name>A0A1M5MVU7_FLAJO</name>
<dbReference type="AlphaFoldDB" id="A0A1M5MVU7"/>